<accession>A0ABX8V3D8</accession>
<dbReference type="CDD" id="cd06462">
    <property type="entry name" value="Peptidase_S24_S26"/>
    <property type="match status" value="1"/>
</dbReference>
<comment type="subcellular location">
    <subcellularLocation>
        <location evidence="6">Membrane</location>
        <topology evidence="6">Single-pass type II membrane protein</topology>
    </subcellularLocation>
</comment>
<dbReference type="Proteomes" id="UP000826014">
    <property type="component" value="Chromosome"/>
</dbReference>
<comment type="similarity">
    <text evidence="2 6">Belongs to the peptidase S26 family.</text>
</comment>
<feature type="transmembrane region" description="Helical" evidence="6">
    <location>
        <begin position="86"/>
        <end position="105"/>
    </location>
</feature>
<keyword evidence="6" id="KW-0472">Membrane</keyword>
<dbReference type="Pfam" id="PF10502">
    <property type="entry name" value="Peptidase_S26"/>
    <property type="match status" value="2"/>
</dbReference>
<gene>
    <name evidence="8" type="ORF">RHABOEDO_001263</name>
</gene>
<feature type="domain" description="Peptidase S26" evidence="7">
    <location>
        <begin position="86"/>
        <end position="207"/>
    </location>
</feature>
<dbReference type="PANTHER" id="PTHR43390">
    <property type="entry name" value="SIGNAL PEPTIDASE I"/>
    <property type="match status" value="1"/>
</dbReference>
<keyword evidence="5 6" id="KW-0378">Hydrolase</keyword>
<dbReference type="PANTHER" id="PTHR43390:SF1">
    <property type="entry name" value="CHLOROPLAST PROCESSING PEPTIDASE"/>
    <property type="match status" value="1"/>
</dbReference>
<dbReference type="PROSITE" id="PS00760">
    <property type="entry name" value="SPASE_I_2"/>
    <property type="match status" value="1"/>
</dbReference>
<evidence type="ECO:0000313" key="8">
    <source>
        <dbReference type="EMBL" id="QYF49012.1"/>
    </source>
</evidence>
<dbReference type="InterPro" id="IPR019533">
    <property type="entry name" value="Peptidase_S26"/>
</dbReference>
<protein>
    <recommendedName>
        <fullName evidence="4 6">Signal peptidase I</fullName>
        <ecNumber evidence="3 6">3.4.21.89</ecNumber>
    </recommendedName>
</protein>
<evidence type="ECO:0000256" key="2">
    <source>
        <dbReference type="ARBA" id="ARBA00009370"/>
    </source>
</evidence>
<dbReference type="PROSITE" id="PS00761">
    <property type="entry name" value="SPASE_I_3"/>
    <property type="match status" value="1"/>
</dbReference>
<dbReference type="InterPro" id="IPR019758">
    <property type="entry name" value="Pept_S26A_signal_pept_1_CS"/>
</dbReference>
<dbReference type="InterPro" id="IPR000223">
    <property type="entry name" value="Pept_S26A_signal_pept_1"/>
</dbReference>
<evidence type="ECO:0000256" key="4">
    <source>
        <dbReference type="ARBA" id="ARBA00019232"/>
    </source>
</evidence>
<dbReference type="SUPFAM" id="SSF51306">
    <property type="entry name" value="LexA/Signal peptidase"/>
    <property type="match status" value="2"/>
</dbReference>
<keyword evidence="6" id="KW-1133">Transmembrane helix</keyword>
<dbReference type="EMBL" id="CP075587">
    <property type="protein sequence ID" value="QYF49012.1"/>
    <property type="molecule type" value="Genomic_DNA"/>
</dbReference>
<dbReference type="Gene3D" id="2.10.109.10">
    <property type="entry name" value="Umud Fragment, subunit A"/>
    <property type="match status" value="2"/>
</dbReference>
<evidence type="ECO:0000256" key="6">
    <source>
        <dbReference type="RuleBase" id="RU362042"/>
    </source>
</evidence>
<evidence type="ECO:0000256" key="3">
    <source>
        <dbReference type="ARBA" id="ARBA00013208"/>
    </source>
</evidence>
<proteinExistence type="inferred from homology"/>
<keyword evidence="9" id="KW-1185">Reference proteome</keyword>
<dbReference type="EC" id="3.4.21.89" evidence="3 6"/>
<keyword evidence="6" id="KW-0645">Protease</keyword>
<name>A0ABX8V3D8_9BACT</name>
<dbReference type="InterPro" id="IPR036286">
    <property type="entry name" value="LexA/Signal_pep-like_sf"/>
</dbReference>
<comment type="caution">
    <text evidence="6">Lacks conserved residue(s) required for the propagation of feature annotation.</text>
</comment>
<evidence type="ECO:0000313" key="9">
    <source>
        <dbReference type="Proteomes" id="UP000826014"/>
    </source>
</evidence>
<dbReference type="CDD" id="cd06530">
    <property type="entry name" value="S26_SPase_I"/>
    <property type="match status" value="1"/>
</dbReference>
<dbReference type="PRINTS" id="PR00727">
    <property type="entry name" value="LEADERPTASE"/>
</dbReference>
<evidence type="ECO:0000259" key="7">
    <source>
        <dbReference type="Pfam" id="PF10502"/>
    </source>
</evidence>
<feature type="domain" description="Peptidase S26" evidence="7">
    <location>
        <begin position="515"/>
        <end position="555"/>
    </location>
</feature>
<dbReference type="InterPro" id="IPR019757">
    <property type="entry name" value="Pept_S26A_signal_pept_1_Lys-AS"/>
</dbReference>
<keyword evidence="6" id="KW-0812">Transmembrane</keyword>
<reference evidence="8 9" key="1">
    <citation type="journal article" date="2022" name="bioRxiv">
        <title>Ecology and evolution of chlamydial symbionts of arthropods.</title>
        <authorList>
            <person name="Halter T."/>
            <person name="Koestlbacher S."/>
            <person name="Collingro A."/>
            <person name="Sixt B.S."/>
            <person name="Toenshoff E.R."/>
            <person name="Hendrickx F."/>
            <person name="Kostanjsek R."/>
            <person name="Horn M."/>
        </authorList>
    </citation>
    <scope>NUCLEOTIDE SEQUENCE [LARGE SCALE GENOMIC DNA]</scope>
    <source>
        <strain evidence="8">W744xW776</strain>
    </source>
</reference>
<dbReference type="NCBIfam" id="TIGR02227">
    <property type="entry name" value="sigpep_I_bact"/>
    <property type="match status" value="1"/>
</dbReference>
<sequence length="603" mass="70397">MWFFYKKKIYSLRQSKRYLIQTYHLYKKKKHKLPLDTRNEIEASLTTLQNAILQKDRTLADRLAKEAQGFSLTCLKKGSFDYFRDVVIGVFIALIIALLIRQMWFELYEIPSGSMRPTFKEKDRLIVSKTDFGINIPLKTKHLYFNPDLIKRNSIVIFTGKNMDIYDVDTMYFYLFPGKKQYIKRLIGKPGDTLYFYGGQIYGIDKDGKDITQELQLTSLKQIEHIPFIHFQRKVEISHKNNNSLVFYQMNEPVAEFNLQKNQAKMLPISGFITDYSDLWGFKNFGMARLLSLEELKEFNVKEVPKGVLYLEIKHHPSLQSVQLTKDAYKNVYPKIQLSTSIIPLQESHLKALMQNLYTARFVVKDHQVCRYPNMCLEKKAFAPILADVPDGCYEFYYGKACRVLSQGITEELPPSHPLYTYSPQNVQLFFNLGIDWDNRFLNKKKEQRLVPSRYAYFRNQDFYLMGAPILKHDDPSLTEFIRKENSSPTPFIDYGPPLLKNGNLDVEFIKKYGLTIPLKMYLVLGDNHAMSSDSRDFGFVPEDNLKGSPSWIFWPPGSRWGRPNQPLYPWISPPNLIVYGCGAVGLIFCLYRWIKKNKLPIL</sequence>
<feature type="transmembrane region" description="Helical" evidence="6">
    <location>
        <begin position="577"/>
        <end position="595"/>
    </location>
</feature>
<evidence type="ECO:0000256" key="5">
    <source>
        <dbReference type="ARBA" id="ARBA00022801"/>
    </source>
</evidence>
<organism evidence="8 9">
    <name type="scientific">Candidatus Rhabdochlamydia oedothoracis</name>
    <dbReference type="NCBI Taxonomy" id="2720720"/>
    <lineage>
        <taxon>Bacteria</taxon>
        <taxon>Pseudomonadati</taxon>
        <taxon>Chlamydiota</taxon>
        <taxon>Chlamydiia</taxon>
        <taxon>Parachlamydiales</taxon>
        <taxon>Candidatus Rhabdochlamydiaceae</taxon>
        <taxon>Candidatus Rhabdochlamydia</taxon>
    </lineage>
</organism>
<comment type="catalytic activity">
    <reaction evidence="1 6">
        <text>Cleavage of hydrophobic, N-terminal signal or leader sequences from secreted and periplasmic proteins.</text>
        <dbReference type="EC" id="3.4.21.89"/>
    </reaction>
</comment>
<evidence type="ECO:0000256" key="1">
    <source>
        <dbReference type="ARBA" id="ARBA00000677"/>
    </source>
</evidence>